<sequence length="1456" mass="165702">MIIETKNLLGQDGAKMSIDSGFSSANTSSDQESRSCQFCIGLRDVASLTKGQQRDGIDIRNLLQVHMGFDKKTPFAEASKIYLEQHYPEAGETHYSLPSGYLLKKDDFEGLLWHAREQLDKPDGEDVELPRDHAAFAEVFIRAKDFCCSYPSLLVTDYKFCETFNRQRAFHRALSNIPAKERRKIEEEIPVLEGSHDIFLSYPCGKRVYNIFFQIMKIPSGSKQKTVQKSMRKAIEKGEEDKAVFTTVCGPFLDPAAIVVAFPAFPSMERERLREFLQCDSCSGKTLTRDDLIIPDDFRAFLQRNNVVGLPEECSECPSAYSKAIDEQMEKTLCLLTPEQKRLVDADEKSSWLLIISGGSGTGKTLVVKERAKQLAQRDQNVEVLVVNLAGGQLTKDFRLDLQDEKNIKVLDGRKDEIPEDREGIFNFLWGQEGKHVLLDEVPLTLGISDHMDERSLSEHWAEISGLKGRVRSLTIAFRPNDATYTRDIDLQGVVIVTDDQVLGYHENDVIAILDFPNCKWRNYSRLISSCHDNVIIVMENEHLQTGKYSQLKISMPESIRKRILTDWRMDSEELLGSLREKIEMAWGRDEKEFTLLDEDVFPRRSDFIQFKTKWHPFQEDGLHLRIARNTSKFIALFGPPSSGKSAVLLESIHDLAHQARRDNHRILLLHMGSALCWQISLYHLQAVADVVDVVKAAPMSPRDVIGNARVDELMWKCPTATIHIHVDDYPILTKNTDEEIKLWTEVLSNLKKGDRKLTLTIAFQSHSSVDRDISLDELGSFFEKQTVKVFTLKTRSHCTSHKLLSHISRNETRNPLQLEARCLPTASRSGAWIEGLKPKYLKCSYKCTGYHLQYACNGQENYIGEIREETLFKLNNIGKFLGGARAGCSNCEDFSDLGRLQSYERRGNLDIRNYLKVYNEAGKEQPLKDAELEYILQHYPEANTKAYSIPEGYILSRKDFKDLKKEALKGKEDVGMPLEKLSIAMVFHKVKDAFKDLPSLTVADYAFTDTLLKEVLSNLKKGDRKLTLTIAFQSHSSVDRDISLDELGSFFEKQTVKVFTLKTRSHCTSDKLLSHISRNETRNPLQLEARCLPTASRSGAWIEGLKPKYLKCSYKCTGYHLQYACNGQENYIGEICEETLFKLNNIGKFLGGARAGCSNCEDFSDLGRLQSYERRGNLDIRNYLKVYNEAGKEQPLKDAELEYVLQHYPEANTKAYSLPEGYILSRKDFKDLKKEALKGKEDVGMPLEKLSIAMVFHKVKDAFKDLPSLTVADYAFTDTLLKDLGRLQSYERRGNLDIRNYLKVYNEAGKEQPLKDAELEYILQHYPEANTKAYSIPEGYILSRKDFKDLKKEALKGKEDVGMPLEKLSIAMVFHKVKDAFKDLPSLTVADYAFTDTLLKGINQQQKNKFIKMFGVNSEDLESGVHDVFGIAISGQEILGLFFQVKATTSKANIR</sequence>
<dbReference type="OrthoDB" id="8177873at2759"/>
<reference evidence="1" key="1">
    <citation type="submission" date="2020-11" db="EMBL/GenBank/DDBJ databases">
        <authorList>
            <person name="Tran Van P."/>
        </authorList>
    </citation>
    <scope>NUCLEOTIDE SEQUENCE</scope>
</reference>
<dbReference type="SUPFAM" id="SSF52540">
    <property type="entry name" value="P-loop containing nucleoside triphosphate hydrolases"/>
    <property type="match status" value="1"/>
</dbReference>
<keyword evidence="2" id="KW-1185">Reference proteome</keyword>
<gene>
    <name evidence="1" type="ORF">DSTB1V02_LOCUS3010</name>
</gene>
<proteinExistence type="predicted"/>
<name>A0A7R8X570_9CRUS</name>
<dbReference type="Proteomes" id="UP000677054">
    <property type="component" value="Unassembled WGS sequence"/>
</dbReference>
<evidence type="ECO:0000313" key="1">
    <source>
        <dbReference type="EMBL" id="CAD7243075.1"/>
    </source>
</evidence>
<organism evidence="1">
    <name type="scientific">Darwinula stevensoni</name>
    <dbReference type="NCBI Taxonomy" id="69355"/>
    <lineage>
        <taxon>Eukaryota</taxon>
        <taxon>Metazoa</taxon>
        <taxon>Ecdysozoa</taxon>
        <taxon>Arthropoda</taxon>
        <taxon>Crustacea</taxon>
        <taxon>Oligostraca</taxon>
        <taxon>Ostracoda</taxon>
        <taxon>Podocopa</taxon>
        <taxon>Podocopida</taxon>
        <taxon>Darwinulocopina</taxon>
        <taxon>Darwinuloidea</taxon>
        <taxon>Darwinulidae</taxon>
        <taxon>Darwinula</taxon>
    </lineage>
</organism>
<dbReference type="Gene3D" id="3.40.50.300">
    <property type="entry name" value="P-loop containing nucleotide triphosphate hydrolases"/>
    <property type="match status" value="1"/>
</dbReference>
<protein>
    <submittedName>
        <fullName evidence="1">Uncharacterized protein</fullName>
    </submittedName>
</protein>
<evidence type="ECO:0000313" key="2">
    <source>
        <dbReference type="Proteomes" id="UP000677054"/>
    </source>
</evidence>
<dbReference type="EMBL" id="CAJPEV010000362">
    <property type="protein sequence ID" value="CAG0884467.1"/>
    <property type="molecule type" value="Genomic_DNA"/>
</dbReference>
<accession>A0A7R8X570</accession>
<dbReference type="InterPro" id="IPR027417">
    <property type="entry name" value="P-loop_NTPase"/>
</dbReference>
<feature type="non-terminal residue" evidence="1">
    <location>
        <position position="1"/>
    </location>
</feature>
<dbReference type="EMBL" id="LR899879">
    <property type="protein sequence ID" value="CAD7243075.1"/>
    <property type="molecule type" value="Genomic_DNA"/>
</dbReference>